<feature type="compositionally biased region" description="Acidic residues" evidence="1">
    <location>
        <begin position="126"/>
        <end position="137"/>
    </location>
</feature>
<organism evidence="3 5">
    <name type="scientific">Butyricimonas paravirosa</name>
    <dbReference type="NCBI Taxonomy" id="1472417"/>
    <lineage>
        <taxon>Bacteria</taxon>
        <taxon>Pseudomonadati</taxon>
        <taxon>Bacteroidota</taxon>
        <taxon>Bacteroidia</taxon>
        <taxon>Bacteroidales</taxon>
        <taxon>Odoribacteraceae</taxon>
        <taxon>Butyricimonas</taxon>
    </lineage>
</organism>
<proteinExistence type="predicted"/>
<keyword evidence="2" id="KW-1133">Transmembrane helix</keyword>
<reference evidence="4 6" key="1">
    <citation type="submission" date="2019-09" db="EMBL/GenBank/DDBJ databases">
        <title>Butyricimonas paravirosa DSM 105722 (=214-4 = JCM 18677 = CCUG 65563).</title>
        <authorList>
            <person name="Le Roy T."/>
            <person name="Cani P.D."/>
        </authorList>
    </citation>
    <scope>NUCLEOTIDE SEQUENCE [LARGE SCALE GENOMIC DNA]</scope>
    <source>
        <strain evidence="4 6">DSM 105722</strain>
    </source>
</reference>
<evidence type="ECO:0000313" key="3">
    <source>
        <dbReference type="EMBL" id="NJC20465.1"/>
    </source>
</evidence>
<dbReference type="Proteomes" id="UP000576368">
    <property type="component" value="Unassembled WGS sequence"/>
</dbReference>
<evidence type="ECO:0000313" key="5">
    <source>
        <dbReference type="Proteomes" id="UP000576368"/>
    </source>
</evidence>
<dbReference type="EMBL" id="JAATLI010000018">
    <property type="protein sequence ID" value="NJC20465.1"/>
    <property type="molecule type" value="Genomic_DNA"/>
</dbReference>
<feature type="region of interest" description="Disordered" evidence="1">
    <location>
        <begin position="113"/>
        <end position="151"/>
    </location>
</feature>
<dbReference type="InterPro" id="IPR025190">
    <property type="entry name" value="DUF4122"/>
</dbReference>
<feature type="region of interest" description="Disordered" evidence="1">
    <location>
        <begin position="60"/>
        <end position="93"/>
    </location>
</feature>
<accession>A0A7X5YGH9</accession>
<keyword evidence="6" id="KW-1185">Reference proteome</keyword>
<evidence type="ECO:0000313" key="6">
    <source>
        <dbReference type="Proteomes" id="UP001302374"/>
    </source>
</evidence>
<evidence type="ECO:0000256" key="2">
    <source>
        <dbReference type="SAM" id="Phobius"/>
    </source>
</evidence>
<keyword evidence="2" id="KW-0812">Transmembrane</keyword>
<evidence type="ECO:0000313" key="4">
    <source>
        <dbReference type="EMBL" id="WOF11386.1"/>
    </source>
</evidence>
<dbReference type="AlphaFoldDB" id="A0A7X5YGH9"/>
<feature type="transmembrane region" description="Helical" evidence="2">
    <location>
        <begin position="7"/>
        <end position="25"/>
    </location>
</feature>
<dbReference type="RefSeq" id="WP_071149423.1">
    <property type="nucleotide sequence ID" value="NZ_BMPA01000017.1"/>
</dbReference>
<evidence type="ECO:0000256" key="1">
    <source>
        <dbReference type="SAM" id="MobiDB-lite"/>
    </source>
</evidence>
<feature type="compositionally biased region" description="Basic and acidic residues" evidence="1">
    <location>
        <begin position="238"/>
        <end position="251"/>
    </location>
</feature>
<feature type="compositionally biased region" description="Basic residues" evidence="1">
    <location>
        <begin position="62"/>
        <end position="71"/>
    </location>
</feature>
<gene>
    <name evidence="4" type="ORF">F1644_03450</name>
    <name evidence="3" type="ORF">GGR15_004117</name>
</gene>
<protein>
    <submittedName>
        <fullName evidence="4">DUF4122 domain-containing protein</fullName>
    </submittedName>
</protein>
<feature type="compositionally biased region" description="Basic and acidic residues" evidence="1">
    <location>
        <begin position="72"/>
        <end position="81"/>
    </location>
</feature>
<dbReference type="Pfam" id="PF13498">
    <property type="entry name" value="DUF4122"/>
    <property type="match status" value="1"/>
</dbReference>
<feature type="region of interest" description="Disordered" evidence="1">
    <location>
        <begin position="229"/>
        <end position="251"/>
    </location>
</feature>
<sequence length="251" mass="29019">MTAIVYFTVKAVCAVYILCHLWTFIFHRHMYGIWDLILRLMRIARVRVWRYRRQRKEEAERRARRKARRRKPETDKSKGKTETAVPSSSSDDDDVIGKTKVIYLEDPKVARMTPTRSEPMEKIPLEEDEDIGSDDVEQENKGLTEEEREELMAPVDAEPDPDFNTALTIEEINNVAEVLTSGIVDEQKALRAARTIHYKLSETEILAFLTDKLSNLEKVNGLLDKYLGNRRGVSGRKGSKEDEPFDIDKYA</sequence>
<dbReference type="Proteomes" id="UP001302374">
    <property type="component" value="Chromosome"/>
</dbReference>
<dbReference type="EMBL" id="CP043839">
    <property type="protein sequence ID" value="WOF11386.1"/>
    <property type="molecule type" value="Genomic_DNA"/>
</dbReference>
<name>A0A7X5YGH9_9BACT</name>
<reference evidence="3 5" key="2">
    <citation type="submission" date="2020-03" db="EMBL/GenBank/DDBJ databases">
        <title>Genomic Encyclopedia of Type Strains, Phase IV (KMG-IV): sequencing the most valuable type-strain genomes for metagenomic binning, comparative biology and taxonomic classification.</title>
        <authorList>
            <person name="Goeker M."/>
        </authorList>
    </citation>
    <scope>NUCLEOTIDE SEQUENCE [LARGE SCALE GENOMIC DNA]</scope>
    <source>
        <strain evidence="3 5">DSM 105722</strain>
    </source>
</reference>
<keyword evidence="2" id="KW-0472">Membrane</keyword>